<dbReference type="InterPro" id="IPR017685">
    <property type="entry name" value="ArgP"/>
</dbReference>
<dbReference type="Pfam" id="PF03466">
    <property type="entry name" value="LysR_substrate"/>
    <property type="match status" value="1"/>
</dbReference>
<evidence type="ECO:0000313" key="6">
    <source>
        <dbReference type="EMBL" id="MFB9135411.1"/>
    </source>
</evidence>
<evidence type="ECO:0000256" key="1">
    <source>
        <dbReference type="ARBA" id="ARBA00009437"/>
    </source>
</evidence>
<dbReference type="Gene3D" id="3.40.190.290">
    <property type="match status" value="1"/>
</dbReference>
<dbReference type="InterPro" id="IPR036390">
    <property type="entry name" value="WH_DNA-bd_sf"/>
</dbReference>
<comment type="caution">
    <text evidence="6">The sequence shown here is derived from an EMBL/GenBank/DDBJ whole genome shotgun (WGS) entry which is preliminary data.</text>
</comment>
<dbReference type="Pfam" id="PF00126">
    <property type="entry name" value="HTH_1"/>
    <property type="match status" value="1"/>
</dbReference>
<dbReference type="NCBIfam" id="NF009888">
    <property type="entry name" value="PRK13348.1"/>
    <property type="match status" value="1"/>
</dbReference>
<evidence type="ECO:0000313" key="7">
    <source>
        <dbReference type="Proteomes" id="UP001589645"/>
    </source>
</evidence>
<keyword evidence="2" id="KW-0805">Transcription regulation</keyword>
<accession>A0ABV5HPD2</accession>
<dbReference type="Gene3D" id="1.10.10.10">
    <property type="entry name" value="Winged helix-like DNA-binding domain superfamily/Winged helix DNA-binding domain"/>
    <property type="match status" value="1"/>
</dbReference>
<comment type="similarity">
    <text evidence="1">Belongs to the LysR transcriptional regulatory family.</text>
</comment>
<name>A0ABV5HPD2_9VIBR</name>
<dbReference type="SUPFAM" id="SSF46785">
    <property type="entry name" value="Winged helix' DNA-binding domain"/>
    <property type="match status" value="1"/>
</dbReference>
<dbReference type="InterPro" id="IPR036388">
    <property type="entry name" value="WH-like_DNA-bd_sf"/>
</dbReference>
<dbReference type="PROSITE" id="PS50931">
    <property type="entry name" value="HTH_LYSR"/>
    <property type="match status" value="1"/>
</dbReference>
<protein>
    <submittedName>
        <fullName evidence="6">LysR family transcriptional regulator ArgP</fullName>
    </submittedName>
</protein>
<dbReference type="Proteomes" id="UP001589645">
    <property type="component" value="Unassembled WGS sequence"/>
</dbReference>
<keyword evidence="7" id="KW-1185">Reference proteome</keyword>
<dbReference type="InterPro" id="IPR005119">
    <property type="entry name" value="LysR_subst-bd"/>
</dbReference>
<feature type="domain" description="HTH lysR-type" evidence="5">
    <location>
        <begin position="1"/>
        <end position="59"/>
    </location>
</feature>
<dbReference type="PANTHER" id="PTHR30579">
    <property type="entry name" value="TRANSCRIPTIONAL REGULATOR"/>
    <property type="match status" value="1"/>
</dbReference>
<dbReference type="NCBIfam" id="TIGR03298">
    <property type="entry name" value="argP"/>
    <property type="match status" value="1"/>
</dbReference>
<keyword evidence="3" id="KW-0238">DNA-binding</keyword>
<dbReference type="NCBIfam" id="NF002964">
    <property type="entry name" value="PRK03635.1"/>
    <property type="match status" value="1"/>
</dbReference>
<evidence type="ECO:0000256" key="2">
    <source>
        <dbReference type="ARBA" id="ARBA00023015"/>
    </source>
</evidence>
<evidence type="ECO:0000256" key="4">
    <source>
        <dbReference type="ARBA" id="ARBA00023163"/>
    </source>
</evidence>
<organism evidence="6 7">
    <name type="scientific">Vibrio olivae</name>
    <dbReference type="NCBI Taxonomy" id="1243002"/>
    <lineage>
        <taxon>Bacteria</taxon>
        <taxon>Pseudomonadati</taxon>
        <taxon>Pseudomonadota</taxon>
        <taxon>Gammaproteobacteria</taxon>
        <taxon>Vibrionales</taxon>
        <taxon>Vibrionaceae</taxon>
        <taxon>Vibrio</taxon>
    </lineage>
</organism>
<sequence length="299" mass="33200">MSLLSPQVQAFIAVIEETSFDAAAKRLAVTPSAISQRIKTLEDRIGQLLVIRQSPCQPTPAGEKLLAKVKPMALLETEVMAEFVPRASTQAKRFTLAVNEDSLSTWLIPTLTALHQQHGHLFDLCVDDQDYTLDYVKNGTAIGALTSEKTPLQGCTCHNLGNMRYYAVASPQFAKRYFANGLTPQAFIQAPLIAYNRKDPLQHRFMEKVTHQALSPNNVHFMPNSSGLVTAATQHMGWCMVAEGLLGDAIKHQQLVYLAPKMWLDEPLYWQHAAVQSKLLDRVTNALFDASTSELHRSS</sequence>
<dbReference type="InterPro" id="IPR050176">
    <property type="entry name" value="LTTR"/>
</dbReference>
<proteinExistence type="inferred from homology"/>
<evidence type="ECO:0000259" key="5">
    <source>
        <dbReference type="PROSITE" id="PS50931"/>
    </source>
</evidence>
<dbReference type="InterPro" id="IPR000847">
    <property type="entry name" value="LysR_HTH_N"/>
</dbReference>
<dbReference type="SUPFAM" id="SSF53850">
    <property type="entry name" value="Periplasmic binding protein-like II"/>
    <property type="match status" value="1"/>
</dbReference>
<gene>
    <name evidence="6" type="ORF">ACFFUV_10610</name>
</gene>
<dbReference type="EMBL" id="JBHMEP010000002">
    <property type="protein sequence ID" value="MFB9135411.1"/>
    <property type="molecule type" value="Genomic_DNA"/>
</dbReference>
<reference evidence="6 7" key="1">
    <citation type="submission" date="2024-09" db="EMBL/GenBank/DDBJ databases">
        <authorList>
            <person name="Sun Q."/>
            <person name="Mori K."/>
        </authorList>
    </citation>
    <scope>NUCLEOTIDE SEQUENCE [LARGE SCALE GENOMIC DNA]</scope>
    <source>
        <strain evidence="6 7">CECT 8064</strain>
    </source>
</reference>
<dbReference type="PANTHER" id="PTHR30579:SF2">
    <property type="entry name" value="HTH-TYPE TRANSCRIPTIONAL REGULATOR ARGP"/>
    <property type="match status" value="1"/>
</dbReference>
<dbReference type="RefSeq" id="WP_390192249.1">
    <property type="nucleotide sequence ID" value="NZ_JBHMEP010000002.1"/>
</dbReference>
<evidence type="ECO:0000256" key="3">
    <source>
        <dbReference type="ARBA" id="ARBA00023125"/>
    </source>
</evidence>
<keyword evidence="4" id="KW-0804">Transcription</keyword>